<evidence type="ECO:0000313" key="3">
    <source>
        <dbReference type="Proteomes" id="UP000011668"/>
    </source>
</evidence>
<feature type="region of interest" description="Disordered" evidence="1">
    <location>
        <begin position="119"/>
        <end position="140"/>
    </location>
</feature>
<dbReference type="EMBL" id="AFRT01001428">
    <property type="protein sequence ID" value="ELU40478.1"/>
    <property type="molecule type" value="Genomic_DNA"/>
</dbReference>
<reference evidence="2 3" key="1">
    <citation type="journal article" date="2013" name="Nat. Commun.">
        <title>The evolution and pathogenic mechanisms of the rice sheath blight pathogen.</title>
        <authorList>
            <person name="Zheng A."/>
            <person name="Lin R."/>
            <person name="Xu L."/>
            <person name="Qin P."/>
            <person name="Tang C."/>
            <person name="Ai P."/>
            <person name="Zhang D."/>
            <person name="Liu Y."/>
            <person name="Sun Z."/>
            <person name="Feng H."/>
            <person name="Wang Y."/>
            <person name="Chen Y."/>
            <person name="Liang X."/>
            <person name="Fu R."/>
            <person name="Li Q."/>
            <person name="Zhang J."/>
            <person name="Yu X."/>
            <person name="Xie Z."/>
            <person name="Ding L."/>
            <person name="Guan P."/>
            <person name="Tang J."/>
            <person name="Liang Y."/>
            <person name="Wang S."/>
            <person name="Deng Q."/>
            <person name="Li S."/>
            <person name="Zhu J."/>
            <person name="Wang L."/>
            <person name="Liu H."/>
            <person name="Li P."/>
        </authorList>
    </citation>
    <scope>NUCLEOTIDE SEQUENCE [LARGE SCALE GENOMIC DNA]</scope>
    <source>
        <strain evidence="3">AG-1 IA</strain>
    </source>
</reference>
<organism evidence="2 3">
    <name type="scientific">Thanatephorus cucumeris (strain AG1-IA)</name>
    <name type="common">Rice sheath blight fungus</name>
    <name type="synonym">Rhizoctonia solani</name>
    <dbReference type="NCBI Taxonomy" id="983506"/>
    <lineage>
        <taxon>Eukaryota</taxon>
        <taxon>Fungi</taxon>
        <taxon>Dikarya</taxon>
        <taxon>Basidiomycota</taxon>
        <taxon>Agaricomycotina</taxon>
        <taxon>Agaricomycetes</taxon>
        <taxon>Cantharellales</taxon>
        <taxon>Ceratobasidiaceae</taxon>
        <taxon>Rhizoctonia</taxon>
        <taxon>Rhizoctonia solani AG-1</taxon>
    </lineage>
</organism>
<dbReference type="Proteomes" id="UP000011668">
    <property type="component" value="Unassembled WGS sequence"/>
</dbReference>
<accession>L8WUN6</accession>
<dbReference type="HOGENOM" id="CLU_1836493_0_0_1"/>
<name>L8WUN6_THACA</name>
<comment type="caution">
    <text evidence="2">The sequence shown here is derived from an EMBL/GenBank/DDBJ whole genome shotgun (WGS) entry which is preliminary data.</text>
</comment>
<feature type="compositionally biased region" description="Basic and acidic residues" evidence="1">
    <location>
        <begin position="131"/>
        <end position="140"/>
    </location>
</feature>
<gene>
    <name evidence="2" type="ORF">AG1IA_05491</name>
</gene>
<protein>
    <submittedName>
        <fullName evidence="2">Uncharacterized protein</fullName>
    </submittedName>
</protein>
<evidence type="ECO:0000313" key="2">
    <source>
        <dbReference type="EMBL" id="ELU40478.1"/>
    </source>
</evidence>
<evidence type="ECO:0000256" key="1">
    <source>
        <dbReference type="SAM" id="MobiDB-lite"/>
    </source>
</evidence>
<proteinExistence type="predicted"/>
<sequence>MTLCMLSSPSHSFYPTSTYTLSFCRARQSQAKPKSHLNSNIIACSQRCCRVRGRFRGGYVFGLRLRLDQSGHLDLSLSDLFKISFTTLKISYLLGLMRTVFLQPRPGLGAVLVIREKPSASPRASMNDSHSSAHEDEHGQ</sequence>
<keyword evidence="3" id="KW-1185">Reference proteome</keyword>
<dbReference type="AlphaFoldDB" id="L8WUN6"/>